<feature type="transmembrane region" description="Helical" evidence="7">
    <location>
        <begin position="464"/>
        <end position="486"/>
    </location>
</feature>
<dbReference type="Gene3D" id="1.10.3080.10">
    <property type="entry name" value="Clc chloride channel"/>
    <property type="match status" value="1"/>
</dbReference>
<accession>A0A8W8KA12</accession>
<evidence type="ECO:0000256" key="2">
    <source>
        <dbReference type="ARBA" id="ARBA00022692"/>
    </source>
</evidence>
<reference evidence="8" key="1">
    <citation type="submission" date="2022-08" db="UniProtKB">
        <authorList>
            <consortium name="EnsemblMetazoa"/>
        </authorList>
    </citation>
    <scope>IDENTIFICATION</scope>
    <source>
        <strain evidence="8">05x7-T-G4-1.051#20</strain>
    </source>
</reference>
<keyword evidence="5" id="KW-0129">CBS domain</keyword>
<feature type="transmembrane region" description="Helical" evidence="7">
    <location>
        <begin position="492"/>
        <end position="512"/>
    </location>
</feature>
<dbReference type="SUPFAM" id="SSF81340">
    <property type="entry name" value="Clc chloride channel"/>
    <property type="match status" value="1"/>
</dbReference>
<keyword evidence="3" id="KW-0677">Repeat</keyword>
<feature type="transmembrane region" description="Helical" evidence="7">
    <location>
        <begin position="251"/>
        <end position="275"/>
    </location>
</feature>
<dbReference type="AlphaFoldDB" id="A0A8W8KA12"/>
<keyword evidence="4 7" id="KW-1133">Transmembrane helix</keyword>
<feature type="transmembrane region" description="Helical" evidence="7">
    <location>
        <begin position="383"/>
        <end position="407"/>
    </location>
</feature>
<evidence type="ECO:0000256" key="5">
    <source>
        <dbReference type="ARBA" id="ARBA00023122"/>
    </source>
</evidence>
<keyword evidence="9" id="KW-1185">Reference proteome</keyword>
<evidence type="ECO:0008006" key="10">
    <source>
        <dbReference type="Google" id="ProtNLM"/>
    </source>
</evidence>
<feature type="transmembrane region" description="Helical" evidence="7">
    <location>
        <begin position="524"/>
        <end position="549"/>
    </location>
</feature>
<feature type="transmembrane region" description="Helical" evidence="7">
    <location>
        <begin position="186"/>
        <end position="206"/>
    </location>
</feature>
<protein>
    <recommendedName>
        <fullName evidence="10">Chloride transport protein 6</fullName>
    </recommendedName>
</protein>
<dbReference type="PRINTS" id="PR01117">
    <property type="entry name" value="CLCHANNEL6"/>
</dbReference>
<dbReference type="InterPro" id="IPR014743">
    <property type="entry name" value="Cl-channel_core"/>
</dbReference>
<feature type="transmembrane region" description="Helical" evidence="7">
    <location>
        <begin position="295"/>
        <end position="318"/>
    </location>
</feature>
<evidence type="ECO:0000256" key="3">
    <source>
        <dbReference type="ARBA" id="ARBA00022737"/>
    </source>
</evidence>
<dbReference type="InterPro" id="IPR002248">
    <property type="entry name" value="Cl_channel-6"/>
</dbReference>
<comment type="subcellular location">
    <subcellularLocation>
        <location evidence="1">Membrane</location>
        <topology evidence="1">Multi-pass membrane protein</topology>
    </subcellularLocation>
</comment>
<feature type="transmembrane region" description="Helical" evidence="7">
    <location>
        <begin position="90"/>
        <end position="115"/>
    </location>
</feature>
<keyword evidence="2 7" id="KW-0812">Transmembrane</keyword>
<dbReference type="InterPro" id="IPR001807">
    <property type="entry name" value="ClC"/>
</dbReference>
<dbReference type="GO" id="GO:0005765">
    <property type="term" value="C:lysosomal membrane"/>
    <property type="evidence" value="ECO:0007669"/>
    <property type="project" value="TreeGrafter"/>
</dbReference>
<dbReference type="InterPro" id="IPR051280">
    <property type="entry name" value="Cl-channel/antiporter"/>
</dbReference>
<evidence type="ECO:0000313" key="9">
    <source>
        <dbReference type="Proteomes" id="UP000005408"/>
    </source>
</evidence>
<organism evidence="8 9">
    <name type="scientific">Magallana gigas</name>
    <name type="common">Pacific oyster</name>
    <name type="synonym">Crassostrea gigas</name>
    <dbReference type="NCBI Taxonomy" id="29159"/>
    <lineage>
        <taxon>Eukaryota</taxon>
        <taxon>Metazoa</taxon>
        <taxon>Spiralia</taxon>
        <taxon>Lophotrochozoa</taxon>
        <taxon>Mollusca</taxon>
        <taxon>Bivalvia</taxon>
        <taxon>Autobranchia</taxon>
        <taxon>Pteriomorphia</taxon>
        <taxon>Ostreida</taxon>
        <taxon>Ostreoidea</taxon>
        <taxon>Ostreidae</taxon>
        <taxon>Magallana</taxon>
    </lineage>
</organism>
<feature type="transmembrane region" description="Helical" evidence="7">
    <location>
        <begin position="339"/>
        <end position="363"/>
    </location>
</feature>
<dbReference type="PANTHER" id="PTHR11689:SF158">
    <property type="entry name" value="H(+)_CL(-) EXCHANGE TRANSPORTER 6"/>
    <property type="match status" value="1"/>
</dbReference>
<keyword evidence="6 7" id="KW-0472">Membrane</keyword>
<evidence type="ECO:0000313" key="8">
    <source>
        <dbReference type="EnsemblMetazoa" id="G22744.1:cds"/>
    </source>
</evidence>
<evidence type="ECO:0000256" key="1">
    <source>
        <dbReference type="ARBA" id="ARBA00004141"/>
    </source>
</evidence>
<proteinExistence type="predicted"/>
<dbReference type="GO" id="GO:0005247">
    <property type="term" value="F:voltage-gated chloride channel activity"/>
    <property type="evidence" value="ECO:0007669"/>
    <property type="project" value="InterPro"/>
</dbReference>
<dbReference type="Proteomes" id="UP000005408">
    <property type="component" value="Unassembled WGS sequence"/>
</dbReference>
<name>A0A8W8KA12_MAGGI</name>
<dbReference type="Pfam" id="PF00654">
    <property type="entry name" value="Voltage_CLC"/>
    <property type="match status" value="1"/>
</dbReference>
<dbReference type="EnsemblMetazoa" id="G22744.1">
    <property type="protein sequence ID" value="G22744.1:cds"/>
    <property type="gene ID" value="G22744"/>
</dbReference>
<dbReference type="PRINTS" id="PR00762">
    <property type="entry name" value="CLCHANNEL"/>
</dbReference>
<evidence type="ECO:0000256" key="7">
    <source>
        <dbReference type="SAM" id="Phobius"/>
    </source>
</evidence>
<evidence type="ECO:0000256" key="4">
    <source>
        <dbReference type="ARBA" id="ARBA00022989"/>
    </source>
</evidence>
<feature type="transmembrane region" description="Helical" evidence="7">
    <location>
        <begin position="135"/>
        <end position="158"/>
    </location>
</feature>
<feature type="transmembrane region" description="Helical" evidence="7">
    <location>
        <begin position="212"/>
        <end position="231"/>
    </location>
</feature>
<sequence>MSEEDIQCDCSCCVWPQCRGVGDDRGGQSEPATEEMHPLLRRRQNATKHHLPRKDYESLDYDRCFNEPYEEYVKTSEENNSTTKVEIIKWVVTFMIGFLTGMVALFIDSIVKLLSSIKFSVVEESISMCSKDGCLVLSLLILLLFNVGFVVIASSLVVTEPVAGGSGIPEIKCYLNGVKIPRVGRLMTLVSKAVGVLFSVAGGLFVGKEGPMIHSGAIIGAGFPQFQSIAFKKINIKKYGFFRSDRDKRDFVSSGAAAGVAAAFGAPIGGVLFSLEEGCSFWNQKLTWRSFFCSMAATYSLNFFLSGINTANWGYFYLPGLINFGVFKCANESGIGCHLWNALDLIVFIFMGLLGGVFGALFNTVNLLLTKHRMKHVQKKHKAIRVLEAVLVAAVTTTVSFSAAMLLGECRSMASNQSNGSIPLVDESVRTYFCPENHYNDMATLFFNSQEEAIKQLFHQEGKFSLATLGLFFLLFFFLACWTYGVHVPSGLFVPSLLCGAAYGRFVATVLVQVGYANHENSGTFALIGAAAFLGGVVRMTISLTVILIESTNEISYGLPLMLVLMVAKWSGDYFNEGLYDIHIKLKGVPLLEWEVHHGTERLKACDVMDKPDSYVYIVSRVSSVIRMLRTTAHNAFPVVSVADGRNLIVDQEHTQPNGLLNEERDEGQRIEQKWRFEGLIMRHTLVSLLENNVFFKEQNGKGEFAIFLLSKCGNRSVTIPKIN</sequence>
<dbReference type="PANTHER" id="PTHR11689">
    <property type="entry name" value="CHLORIDE CHANNEL PROTEIN CLC FAMILY MEMBER"/>
    <property type="match status" value="1"/>
</dbReference>
<evidence type="ECO:0000256" key="6">
    <source>
        <dbReference type="ARBA" id="ARBA00023136"/>
    </source>
</evidence>